<name>A0ABT9E655_9PROT</name>
<dbReference type="InterPro" id="IPR005471">
    <property type="entry name" value="Tscrpt_reg_IclR_N"/>
</dbReference>
<dbReference type="EMBL" id="JAUTWS010000031">
    <property type="protein sequence ID" value="MDO9711614.1"/>
    <property type="molecule type" value="Genomic_DNA"/>
</dbReference>
<keyword evidence="7" id="KW-1185">Reference proteome</keyword>
<dbReference type="SUPFAM" id="SSF46785">
    <property type="entry name" value="Winged helix' DNA-binding domain"/>
    <property type="match status" value="1"/>
</dbReference>
<dbReference type="InterPro" id="IPR036390">
    <property type="entry name" value="WH_DNA-bd_sf"/>
</dbReference>
<protein>
    <submittedName>
        <fullName evidence="6">IclR family transcriptional regulator C-terminal domain-containing protein</fullName>
    </submittedName>
</protein>
<dbReference type="Pfam" id="PF09339">
    <property type="entry name" value="HTH_IclR"/>
    <property type="match status" value="1"/>
</dbReference>
<dbReference type="InterPro" id="IPR014757">
    <property type="entry name" value="Tscrpt_reg_IclR_C"/>
</dbReference>
<dbReference type="InterPro" id="IPR036388">
    <property type="entry name" value="WH-like_DNA-bd_sf"/>
</dbReference>
<feature type="domain" description="HTH iclR-type" evidence="4">
    <location>
        <begin position="20"/>
        <end position="80"/>
    </location>
</feature>
<proteinExistence type="predicted"/>
<keyword evidence="3" id="KW-0804">Transcription</keyword>
<accession>A0ABT9E655</accession>
<dbReference type="PANTHER" id="PTHR30136">
    <property type="entry name" value="HELIX-TURN-HELIX TRANSCRIPTIONAL REGULATOR, ICLR FAMILY"/>
    <property type="match status" value="1"/>
</dbReference>
<evidence type="ECO:0000259" key="5">
    <source>
        <dbReference type="PROSITE" id="PS51078"/>
    </source>
</evidence>
<evidence type="ECO:0000256" key="3">
    <source>
        <dbReference type="ARBA" id="ARBA00023163"/>
    </source>
</evidence>
<feature type="domain" description="IclR-ED" evidence="5">
    <location>
        <begin position="81"/>
        <end position="264"/>
    </location>
</feature>
<keyword evidence="2" id="KW-0238">DNA-binding</keyword>
<evidence type="ECO:0000313" key="7">
    <source>
        <dbReference type="Proteomes" id="UP001243009"/>
    </source>
</evidence>
<dbReference type="InterPro" id="IPR050707">
    <property type="entry name" value="HTH_MetabolicPath_Reg"/>
</dbReference>
<gene>
    <name evidence="6" type="ORF">Q7A36_24920</name>
</gene>
<organism evidence="6 7">
    <name type="scientific">Paracraurococcus lichenis</name>
    <dbReference type="NCBI Taxonomy" id="3064888"/>
    <lineage>
        <taxon>Bacteria</taxon>
        <taxon>Pseudomonadati</taxon>
        <taxon>Pseudomonadota</taxon>
        <taxon>Alphaproteobacteria</taxon>
        <taxon>Acetobacterales</taxon>
        <taxon>Roseomonadaceae</taxon>
        <taxon>Paracraurococcus</taxon>
    </lineage>
</organism>
<dbReference type="Gene3D" id="1.10.10.10">
    <property type="entry name" value="Winged helix-like DNA-binding domain superfamily/Winged helix DNA-binding domain"/>
    <property type="match status" value="1"/>
</dbReference>
<dbReference type="Gene3D" id="3.30.450.40">
    <property type="match status" value="1"/>
</dbReference>
<keyword evidence="1" id="KW-0805">Transcription regulation</keyword>
<reference evidence="6 7" key="1">
    <citation type="submission" date="2023-08" db="EMBL/GenBank/DDBJ databases">
        <title>The draft genome sequence of Paracraurococcus sp. LOR1-02.</title>
        <authorList>
            <person name="Kingkaew E."/>
            <person name="Tanasupawat S."/>
        </authorList>
    </citation>
    <scope>NUCLEOTIDE SEQUENCE [LARGE SCALE GENOMIC DNA]</scope>
    <source>
        <strain evidence="6 7">LOR1-02</strain>
    </source>
</reference>
<dbReference type="PROSITE" id="PS51077">
    <property type="entry name" value="HTH_ICLR"/>
    <property type="match status" value="1"/>
</dbReference>
<dbReference type="Proteomes" id="UP001243009">
    <property type="component" value="Unassembled WGS sequence"/>
</dbReference>
<comment type="caution">
    <text evidence="6">The sequence shown here is derived from an EMBL/GenBank/DDBJ whole genome shotgun (WGS) entry which is preliminary data.</text>
</comment>
<sequence length="264" mass="27750">MPRLAAADSARRAGEPRDLSEALARGLSVLLAFDAGHAAMTLADVARRTGLPRATARRALLTLVHLGFAEAEGRLFRLTPQVLRLAGAYLGASAASTVLQPACDRLCAELGETCSVAILDGEDAVMIAYASPRRLHAAGAGPGLRLPAFCSAVGRVLLAHLPEAEQEAVLARLRPEPVTPFTVTAKPALRRILAEVRAAGFCLADQEAELGFRSIAVPLRRPDGRVVAALNTGCAAAQASLEAMHRHFLPRLLAEAAALRGQLL</sequence>
<dbReference type="SMART" id="SM00346">
    <property type="entry name" value="HTH_ICLR"/>
    <property type="match status" value="1"/>
</dbReference>
<evidence type="ECO:0000256" key="1">
    <source>
        <dbReference type="ARBA" id="ARBA00023015"/>
    </source>
</evidence>
<evidence type="ECO:0000259" key="4">
    <source>
        <dbReference type="PROSITE" id="PS51077"/>
    </source>
</evidence>
<dbReference type="RefSeq" id="WP_305106471.1">
    <property type="nucleotide sequence ID" value="NZ_JAUTWS010000031.1"/>
</dbReference>
<evidence type="ECO:0000313" key="6">
    <source>
        <dbReference type="EMBL" id="MDO9711614.1"/>
    </source>
</evidence>
<dbReference type="SUPFAM" id="SSF55781">
    <property type="entry name" value="GAF domain-like"/>
    <property type="match status" value="1"/>
</dbReference>
<evidence type="ECO:0000256" key="2">
    <source>
        <dbReference type="ARBA" id="ARBA00023125"/>
    </source>
</evidence>
<dbReference type="InterPro" id="IPR029016">
    <property type="entry name" value="GAF-like_dom_sf"/>
</dbReference>
<dbReference type="Pfam" id="PF01614">
    <property type="entry name" value="IclR_C"/>
    <property type="match status" value="1"/>
</dbReference>
<dbReference type="PROSITE" id="PS51078">
    <property type="entry name" value="ICLR_ED"/>
    <property type="match status" value="1"/>
</dbReference>
<dbReference type="PANTHER" id="PTHR30136:SF34">
    <property type="entry name" value="TRANSCRIPTIONAL REGULATOR"/>
    <property type="match status" value="1"/>
</dbReference>